<feature type="transmembrane region" description="Helical" evidence="2">
    <location>
        <begin position="96"/>
        <end position="119"/>
    </location>
</feature>
<feature type="transmembrane region" description="Helical" evidence="2">
    <location>
        <begin position="142"/>
        <end position="169"/>
    </location>
</feature>
<feature type="transmembrane region" description="Helical" evidence="2">
    <location>
        <begin position="30"/>
        <end position="49"/>
    </location>
</feature>
<feature type="compositionally biased region" description="Basic and acidic residues" evidence="1">
    <location>
        <begin position="1"/>
        <end position="19"/>
    </location>
</feature>
<dbReference type="AlphaFoldDB" id="A0A9P7MTR7"/>
<sequence>MADNVEKMESKPKASEEPKSPSSTYRTMDLILRVLSVIVSLAVLVLGGVSTAQSGVFLIGILGAPAACVILWSLLQFGLSNTRFEYMNLRSRFRMIIGVLITIGYGIAVICLGLFRPWWANGQGGYNHDHSEHVWLVPNNGLIIDLTLAGLVLGCLATVLQIAICLVTLRRVTLQRKKEAV</sequence>
<evidence type="ECO:0000256" key="1">
    <source>
        <dbReference type="SAM" id="MobiDB-lite"/>
    </source>
</evidence>
<dbReference type="EMBL" id="SRPS01000114">
    <property type="protein sequence ID" value="KAG5967825.1"/>
    <property type="molecule type" value="Genomic_DNA"/>
</dbReference>
<feature type="transmembrane region" description="Helical" evidence="2">
    <location>
        <begin position="55"/>
        <end position="75"/>
    </location>
</feature>
<dbReference type="Proteomes" id="UP000784919">
    <property type="component" value="Unassembled WGS sequence"/>
</dbReference>
<evidence type="ECO:0000313" key="4">
    <source>
        <dbReference type="Proteomes" id="UP000784919"/>
    </source>
</evidence>
<comment type="caution">
    <text evidence="3">The sequence shown here is derived from an EMBL/GenBank/DDBJ whole genome shotgun (WGS) entry which is preliminary data.</text>
</comment>
<keyword evidence="2" id="KW-1133">Transmembrane helix</keyword>
<evidence type="ECO:0008006" key="5">
    <source>
        <dbReference type="Google" id="ProtNLM"/>
    </source>
</evidence>
<name>A0A9P7MTR7_9HYPO</name>
<reference evidence="3" key="1">
    <citation type="journal article" date="2020" name="bioRxiv">
        <title>Whole genome comparisons of ergot fungi reveals the divergence and evolution of species within the genus Claviceps are the result of varying mechanisms driving genome evolution and host range expansion.</title>
        <authorList>
            <person name="Wyka S.A."/>
            <person name="Mondo S.J."/>
            <person name="Liu M."/>
            <person name="Dettman J."/>
            <person name="Nalam V."/>
            <person name="Broders K.D."/>
        </authorList>
    </citation>
    <scope>NUCLEOTIDE SEQUENCE</scope>
    <source>
        <strain evidence="3">CCC 1102</strain>
    </source>
</reference>
<keyword evidence="2" id="KW-0812">Transmembrane</keyword>
<organism evidence="3 4">
    <name type="scientific">Claviceps arundinis</name>
    <dbReference type="NCBI Taxonomy" id="1623583"/>
    <lineage>
        <taxon>Eukaryota</taxon>
        <taxon>Fungi</taxon>
        <taxon>Dikarya</taxon>
        <taxon>Ascomycota</taxon>
        <taxon>Pezizomycotina</taxon>
        <taxon>Sordariomycetes</taxon>
        <taxon>Hypocreomycetidae</taxon>
        <taxon>Hypocreales</taxon>
        <taxon>Clavicipitaceae</taxon>
        <taxon>Claviceps</taxon>
    </lineage>
</organism>
<accession>A0A9P7MTR7</accession>
<dbReference type="OrthoDB" id="4957221at2759"/>
<gene>
    <name evidence="3" type="ORF">E4U56_000645</name>
</gene>
<keyword evidence="2" id="KW-0472">Membrane</keyword>
<evidence type="ECO:0000313" key="3">
    <source>
        <dbReference type="EMBL" id="KAG5967825.1"/>
    </source>
</evidence>
<protein>
    <recommendedName>
        <fullName evidence="5">MARVEL domain-containing protein</fullName>
    </recommendedName>
</protein>
<feature type="region of interest" description="Disordered" evidence="1">
    <location>
        <begin position="1"/>
        <end position="23"/>
    </location>
</feature>
<evidence type="ECO:0000256" key="2">
    <source>
        <dbReference type="SAM" id="Phobius"/>
    </source>
</evidence>
<proteinExistence type="predicted"/>